<reference evidence="2" key="1">
    <citation type="submission" date="2023-02" db="EMBL/GenBank/DDBJ databases">
        <title>Genome of toxic invasive species Heracleum sosnowskyi carries increased number of genes despite the absence of recent whole-genome duplications.</title>
        <authorList>
            <person name="Schelkunov M."/>
            <person name="Shtratnikova V."/>
            <person name="Makarenko M."/>
            <person name="Klepikova A."/>
            <person name="Omelchenko D."/>
            <person name="Novikova G."/>
            <person name="Obukhova E."/>
            <person name="Bogdanov V."/>
            <person name="Penin A."/>
            <person name="Logacheva M."/>
        </authorList>
    </citation>
    <scope>NUCLEOTIDE SEQUENCE</scope>
    <source>
        <strain evidence="2">Hsosn_3</strain>
        <tissue evidence="2">Leaf</tissue>
    </source>
</reference>
<dbReference type="EMBL" id="JAUIZM010000003">
    <property type="protein sequence ID" value="KAK1394688.1"/>
    <property type="molecule type" value="Genomic_DNA"/>
</dbReference>
<feature type="compositionally biased region" description="Low complexity" evidence="1">
    <location>
        <begin position="69"/>
        <end position="81"/>
    </location>
</feature>
<keyword evidence="3" id="KW-1185">Reference proteome</keyword>
<evidence type="ECO:0000313" key="2">
    <source>
        <dbReference type="EMBL" id="KAK1394688.1"/>
    </source>
</evidence>
<dbReference type="InterPro" id="IPR035437">
    <property type="entry name" value="SNase_OB-fold_sf"/>
</dbReference>
<name>A0AAD8J0G2_9APIA</name>
<protein>
    <recommendedName>
        <fullName evidence="4">TNase-like domain-containing protein</fullName>
    </recommendedName>
</protein>
<evidence type="ECO:0000256" key="1">
    <source>
        <dbReference type="SAM" id="MobiDB-lite"/>
    </source>
</evidence>
<dbReference type="AlphaFoldDB" id="A0AAD8J0G2"/>
<dbReference type="Proteomes" id="UP001237642">
    <property type="component" value="Unassembled WGS sequence"/>
</dbReference>
<proteinExistence type="predicted"/>
<gene>
    <name evidence="2" type="ORF">POM88_013744</name>
</gene>
<accession>A0AAD8J0G2</accession>
<comment type="caution">
    <text evidence="2">The sequence shown here is derived from an EMBL/GenBank/DDBJ whole genome shotgun (WGS) entry which is preliminary data.</text>
</comment>
<dbReference type="Gene3D" id="2.40.50.90">
    <property type="match status" value="1"/>
</dbReference>
<evidence type="ECO:0000313" key="3">
    <source>
        <dbReference type="Proteomes" id="UP001237642"/>
    </source>
</evidence>
<feature type="region of interest" description="Disordered" evidence="1">
    <location>
        <begin position="48"/>
        <end position="81"/>
    </location>
</feature>
<sequence>MLHSMLLLKAGQSAYLKELKKWEDKAKENGAGCWSKAPPVRNWIAEPEKTEASGKTSKQSHGPLASAQKVTASSAPTAKAAPETFGRERKHFSELRVLHRDVRIVFEGFDKSGLIGSVYYLDGIKKDLAVQLVENKKIDVQVNPRLQVLQSTSQQRDVCFNSTRKIDIKRGRLLRSGSL</sequence>
<organism evidence="2 3">
    <name type="scientific">Heracleum sosnowskyi</name>
    <dbReference type="NCBI Taxonomy" id="360622"/>
    <lineage>
        <taxon>Eukaryota</taxon>
        <taxon>Viridiplantae</taxon>
        <taxon>Streptophyta</taxon>
        <taxon>Embryophyta</taxon>
        <taxon>Tracheophyta</taxon>
        <taxon>Spermatophyta</taxon>
        <taxon>Magnoliopsida</taxon>
        <taxon>eudicotyledons</taxon>
        <taxon>Gunneridae</taxon>
        <taxon>Pentapetalae</taxon>
        <taxon>asterids</taxon>
        <taxon>campanulids</taxon>
        <taxon>Apiales</taxon>
        <taxon>Apiaceae</taxon>
        <taxon>Apioideae</taxon>
        <taxon>apioid superclade</taxon>
        <taxon>Tordylieae</taxon>
        <taxon>Tordyliinae</taxon>
        <taxon>Heracleum</taxon>
    </lineage>
</organism>
<evidence type="ECO:0008006" key="4">
    <source>
        <dbReference type="Google" id="ProtNLM"/>
    </source>
</evidence>
<reference evidence="2" key="2">
    <citation type="submission" date="2023-05" db="EMBL/GenBank/DDBJ databases">
        <authorList>
            <person name="Schelkunov M.I."/>
        </authorList>
    </citation>
    <scope>NUCLEOTIDE SEQUENCE</scope>
    <source>
        <strain evidence="2">Hsosn_3</strain>
        <tissue evidence="2">Leaf</tissue>
    </source>
</reference>